<reference evidence="2 3" key="1">
    <citation type="journal article" date="2023" name="Nat. Commun.">
        <title>Origin of minicircular mitochondrial genomes in red algae.</title>
        <authorList>
            <person name="Lee Y."/>
            <person name="Cho C.H."/>
            <person name="Lee Y.M."/>
            <person name="Park S.I."/>
            <person name="Yang J.H."/>
            <person name="West J.A."/>
            <person name="Bhattacharya D."/>
            <person name="Yoon H.S."/>
        </authorList>
    </citation>
    <scope>NUCLEOTIDE SEQUENCE [LARGE SCALE GENOMIC DNA]</scope>
    <source>
        <strain evidence="2 3">CCMP1338</strain>
        <tissue evidence="2">Whole cell</tissue>
    </source>
</reference>
<dbReference type="Gene3D" id="3.40.30.10">
    <property type="entry name" value="Glutaredoxin"/>
    <property type="match status" value="1"/>
</dbReference>
<feature type="compositionally biased region" description="Basic and acidic residues" evidence="1">
    <location>
        <begin position="98"/>
        <end position="111"/>
    </location>
</feature>
<evidence type="ECO:0000313" key="3">
    <source>
        <dbReference type="Proteomes" id="UP001157974"/>
    </source>
</evidence>
<dbReference type="InterPro" id="IPR036249">
    <property type="entry name" value="Thioredoxin-like_sf"/>
</dbReference>
<comment type="caution">
    <text evidence="2">The sequence shown here is derived from an EMBL/GenBank/DDBJ whole genome shotgun (WGS) entry which is preliminary data.</text>
</comment>
<name>A0AAV8UZ00_9RHOD</name>
<proteinExistence type="predicted"/>
<protein>
    <submittedName>
        <fullName evidence="2">Uncharacterized protein</fullName>
    </submittedName>
</protein>
<dbReference type="EMBL" id="JAMWBK010000003">
    <property type="protein sequence ID" value="KAJ8906292.1"/>
    <property type="molecule type" value="Genomic_DNA"/>
</dbReference>
<accession>A0AAV8UZ00</accession>
<gene>
    <name evidence="2" type="ORF">NDN08_002785</name>
</gene>
<feature type="region of interest" description="Disordered" evidence="1">
    <location>
        <begin position="81"/>
        <end position="111"/>
    </location>
</feature>
<dbReference type="CDD" id="cd02980">
    <property type="entry name" value="TRX_Fd_family"/>
    <property type="match status" value="1"/>
</dbReference>
<dbReference type="Proteomes" id="UP001157974">
    <property type="component" value="Unassembled WGS sequence"/>
</dbReference>
<keyword evidence="3" id="KW-1185">Reference proteome</keyword>
<evidence type="ECO:0000256" key="1">
    <source>
        <dbReference type="SAM" id="MobiDB-lite"/>
    </source>
</evidence>
<dbReference type="AlphaFoldDB" id="A0AAV8UZ00"/>
<dbReference type="SUPFAM" id="SSF52833">
    <property type="entry name" value="Thioredoxin-like"/>
    <property type="match status" value="1"/>
</dbReference>
<evidence type="ECO:0000313" key="2">
    <source>
        <dbReference type="EMBL" id="KAJ8906292.1"/>
    </source>
</evidence>
<sequence>MNCVGFIFGGVGIEDWRKGGVLVCRRARPVRCVEDGSVGGLVGELERSLTSVRSELDKLEKAAGHLRKVERELMKAKNVLKGGDCESRSSSSSSSNEGEERRMRKEKKKLDKLARKEKLMELEQRREGRGLVEAEVCTGKPCMRNGALEVYSSLENMAQVNEGLSVQQCACLGKCKGTNPTVSINGSKLKESVSATKTRIRMELDEKVFQPEREKELPDVSRERPQIMLNGKDAPEFVVAQLMEGL</sequence>
<organism evidence="2 3">
    <name type="scientific">Rhodosorus marinus</name>
    <dbReference type="NCBI Taxonomy" id="101924"/>
    <lineage>
        <taxon>Eukaryota</taxon>
        <taxon>Rhodophyta</taxon>
        <taxon>Stylonematophyceae</taxon>
        <taxon>Stylonematales</taxon>
        <taxon>Stylonemataceae</taxon>
        <taxon>Rhodosorus</taxon>
    </lineage>
</organism>